<protein>
    <recommendedName>
        <fullName evidence="4">DUF4386 domain-containing protein</fullName>
    </recommendedName>
</protein>
<proteinExistence type="predicted"/>
<organism evidence="2 3">
    <name type="scientific">Lutibacter flavus</name>
    <dbReference type="NCBI Taxonomy" id="691689"/>
    <lineage>
        <taxon>Bacteria</taxon>
        <taxon>Pseudomonadati</taxon>
        <taxon>Bacteroidota</taxon>
        <taxon>Flavobacteriia</taxon>
        <taxon>Flavobacteriales</taxon>
        <taxon>Flavobacteriaceae</taxon>
        <taxon>Lutibacter</taxon>
    </lineage>
</organism>
<evidence type="ECO:0000256" key="1">
    <source>
        <dbReference type="SAM" id="Phobius"/>
    </source>
</evidence>
<dbReference type="Proteomes" id="UP000198412">
    <property type="component" value="Unassembled WGS sequence"/>
</dbReference>
<sequence>MEVISRNKKARIAGILYLLLIICGFTYLVYVPSELIDLKNSTKTIENIKDSELLFRLGIVTAICSFLIFIFLPLALYNLLQNVNKVSAKFMVLFALISVPISFVNILNKFSVLTLINKSEYAQKLEQTDFQTQVILYLENYNNGVQLSQIFWGLWLLPFGYLVYKSGFLPKILGIFLMAGCFGYLITFFGGFLYSDFNKTIISDIVGFPAPIGEIGICLWLLIMGTNKLVFKKKIIINE</sequence>
<gene>
    <name evidence="2" type="ORF">SAMN04488111_2441</name>
</gene>
<feature type="transmembrane region" description="Helical" evidence="1">
    <location>
        <begin position="88"/>
        <end position="107"/>
    </location>
</feature>
<keyword evidence="3" id="KW-1185">Reference proteome</keyword>
<feature type="transmembrane region" description="Helical" evidence="1">
    <location>
        <begin position="53"/>
        <end position="76"/>
    </location>
</feature>
<evidence type="ECO:0000313" key="2">
    <source>
        <dbReference type="EMBL" id="SNR68315.1"/>
    </source>
</evidence>
<dbReference type="OrthoDB" id="1160166at2"/>
<feature type="transmembrane region" description="Helical" evidence="1">
    <location>
        <begin position="146"/>
        <end position="164"/>
    </location>
</feature>
<accession>A0A238YAP1</accession>
<feature type="transmembrane region" description="Helical" evidence="1">
    <location>
        <begin position="201"/>
        <end position="223"/>
    </location>
</feature>
<dbReference type="InterPro" id="IPR025495">
    <property type="entry name" value="DUF4386"/>
</dbReference>
<evidence type="ECO:0008006" key="4">
    <source>
        <dbReference type="Google" id="ProtNLM"/>
    </source>
</evidence>
<feature type="transmembrane region" description="Helical" evidence="1">
    <location>
        <begin position="12"/>
        <end position="33"/>
    </location>
</feature>
<name>A0A238YAP1_9FLAO</name>
<evidence type="ECO:0000313" key="3">
    <source>
        <dbReference type="Proteomes" id="UP000198412"/>
    </source>
</evidence>
<dbReference type="RefSeq" id="WP_089378944.1">
    <property type="nucleotide sequence ID" value="NZ_FZNX01000004.1"/>
</dbReference>
<keyword evidence="1" id="KW-0812">Transmembrane</keyword>
<dbReference type="Pfam" id="PF14329">
    <property type="entry name" value="DUF4386"/>
    <property type="match status" value="1"/>
</dbReference>
<keyword evidence="1" id="KW-1133">Transmembrane helix</keyword>
<reference evidence="3" key="1">
    <citation type="submission" date="2017-06" db="EMBL/GenBank/DDBJ databases">
        <authorList>
            <person name="Varghese N."/>
            <person name="Submissions S."/>
        </authorList>
    </citation>
    <scope>NUCLEOTIDE SEQUENCE [LARGE SCALE GENOMIC DNA]</scope>
    <source>
        <strain evidence="3">DSM 27993</strain>
    </source>
</reference>
<dbReference type="EMBL" id="FZNX01000004">
    <property type="protein sequence ID" value="SNR68315.1"/>
    <property type="molecule type" value="Genomic_DNA"/>
</dbReference>
<feature type="transmembrane region" description="Helical" evidence="1">
    <location>
        <begin position="176"/>
        <end position="195"/>
    </location>
</feature>
<dbReference type="AlphaFoldDB" id="A0A238YAP1"/>
<keyword evidence="1" id="KW-0472">Membrane</keyword>